<proteinExistence type="predicted"/>
<evidence type="ECO:0000313" key="2">
    <source>
        <dbReference type="EMBL" id="KIY61275.1"/>
    </source>
</evidence>
<feature type="region of interest" description="Disordered" evidence="1">
    <location>
        <begin position="1"/>
        <end position="26"/>
    </location>
</feature>
<name>A0A0D7ATG1_9AGAR</name>
<dbReference type="AlphaFoldDB" id="A0A0D7ATG1"/>
<gene>
    <name evidence="2" type="ORF">CYLTODRAFT_415546</name>
</gene>
<keyword evidence="3" id="KW-1185">Reference proteome</keyword>
<feature type="compositionally biased region" description="Low complexity" evidence="1">
    <location>
        <begin position="15"/>
        <end position="24"/>
    </location>
</feature>
<protein>
    <submittedName>
        <fullName evidence="2">Uncharacterized protein</fullName>
    </submittedName>
</protein>
<sequence length="259" mass="28661">MRGNAVTQVQREGGHSASSGAEESWPLVGRMRERQKHAQGCRDCRLAAISIKYYLPYLARMRILAHGQLEYSDVRQLPISSVEDRLNCLAAAWGALLSQAKLNASLTYRNANSEKWGVPTLIGRLIDARNNLDAAARSLATAKHEGDQALLLGESLGRVHDALRSKVDAVDYESVRLRIVWLQREPVLAMQLYAVRNVGLSAFDFSRSSHSFGSRRGRHEACSTAAEPPERVASKYNVDYNEEDAPCAICVQNALQAEL</sequence>
<accession>A0A0D7ATG1</accession>
<reference evidence="2 3" key="1">
    <citation type="journal article" date="2015" name="Fungal Genet. Biol.">
        <title>Evolution of novel wood decay mechanisms in Agaricales revealed by the genome sequences of Fistulina hepatica and Cylindrobasidium torrendii.</title>
        <authorList>
            <person name="Floudas D."/>
            <person name="Held B.W."/>
            <person name="Riley R."/>
            <person name="Nagy L.G."/>
            <person name="Koehler G."/>
            <person name="Ransdell A.S."/>
            <person name="Younus H."/>
            <person name="Chow J."/>
            <person name="Chiniquy J."/>
            <person name="Lipzen A."/>
            <person name="Tritt A."/>
            <person name="Sun H."/>
            <person name="Haridas S."/>
            <person name="LaButti K."/>
            <person name="Ohm R.A."/>
            <person name="Kues U."/>
            <person name="Blanchette R.A."/>
            <person name="Grigoriev I.V."/>
            <person name="Minto R.E."/>
            <person name="Hibbett D.S."/>
        </authorList>
    </citation>
    <scope>NUCLEOTIDE SEQUENCE [LARGE SCALE GENOMIC DNA]</scope>
    <source>
        <strain evidence="2 3">FP15055 ss-10</strain>
    </source>
</reference>
<evidence type="ECO:0000313" key="3">
    <source>
        <dbReference type="Proteomes" id="UP000054007"/>
    </source>
</evidence>
<evidence type="ECO:0000256" key="1">
    <source>
        <dbReference type="SAM" id="MobiDB-lite"/>
    </source>
</evidence>
<dbReference type="Proteomes" id="UP000054007">
    <property type="component" value="Unassembled WGS sequence"/>
</dbReference>
<dbReference type="EMBL" id="KN880989">
    <property type="protein sequence ID" value="KIY61275.1"/>
    <property type="molecule type" value="Genomic_DNA"/>
</dbReference>
<organism evidence="2 3">
    <name type="scientific">Cylindrobasidium torrendii FP15055 ss-10</name>
    <dbReference type="NCBI Taxonomy" id="1314674"/>
    <lineage>
        <taxon>Eukaryota</taxon>
        <taxon>Fungi</taxon>
        <taxon>Dikarya</taxon>
        <taxon>Basidiomycota</taxon>
        <taxon>Agaricomycotina</taxon>
        <taxon>Agaricomycetes</taxon>
        <taxon>Agaricomycetidae</taxon>
        <taxon>Agaricales</taxon>
        <taxon>Marasmiineae</taxon>
        <taxon>Physalacriaceae</taxon>
        <taxon>Cylindrobasidium</taxon>
    </lineage>
</organism>
<feature type="compositionally biased region" description="Polar residues" evidence="1">
    <location>
        <begin position="1"/>
        <end position="10"/>
    </location>
</feature>